<evidence type="ECO:0000313" key="2">
    <source>
        <dbReference type="EMBL" id="KAG5596191.1"/>
    </source>
</evidence>
<comment type="caution">
    <text evidence="2">The sequence shown here is derived from an EMBL/GenBank/DDBJ whole genome shotgun (WGS) entry which is preliminary data.</text>
</comment>
<feature type="signal peptide" evidence="1">
    <location>
        <begin position="1"/>
        <end position="25"/>
    </location>
</feature>
<evidence type="ECO:0000256" key="1">
    <source>
        <dbReference type="SAM" id="SignalP"/>
    </source>
</evidence>
<dbReference type="Proteomes" id="UP000824120">
    <property type="component" value="Chromosome 7"/>
</dbReference>
<protein>
    <submittedName>
        <fullName evidence="2">Uncharacterized protein</fullName>
    </submittedName>
</protein>
<organism evidence="2 3">
    <name type="scientific">Solanum commersonii</name>
    <name type="common">Commerson's wild potato</name>
    <name type="synonym">Commerson's nightshade</name>
    <dbReference type="NCBI Taxonomy" id="4109"/>
    <lineage>
        <taxon>Eukaryota</taxon>
        <taxon>Viridiplantae</taxon>
        <taxon>Streptophyta</taxon>
        <taxon>Embryophyta</taxon>
        <taxon>Tracheophyta</taxon>
        <taxon>Spermatophyta</taxon>
        <taxon>Magnoliopsida</taxon>
        <taxon>eudicotyledons</taxon>
        <taxon>Gunneridae</taxon>
        <taxon>Pentapetalae</taxon>
        <taxon>asterids</taxon>
        <taxon>lamiids</taxon>
        <taxon>Solanales</taxon>
        <taxon>Solanaceae</taxon>
        <taxon>Solanoideae</taxon>
        <taxon>Solaneae</taxon>
        <taxon>Solanum</taxon>
    </lineage>
</organism>
<reference evidence="2 3" key="1">
    <citation type="submission" date="2020-09" db="EMBL/GenBank/DDBJ databases">
        <title>De no assembly of potato wild relative species, Solanum commersonii.</title>
        <authorList>
            <person name="Cho K."/>
        </authorList>
    </citation>
    <scope>NUCLEOTIDE SEQUENCE [LARGE SCALE GENOMIC DNA]</scope>
    <source>
        <strain evidence="2">LZ3.2</strain>
        <tissue evidence="2">Leaf</tissue>
    </source>
</reference>
<evidence type="ECO:0000313" key="3">
    <source>
        <dbReference type="Proteomes" id="UP000824120"/>
    </source>
</evidence>
<gene>
    <name evidence="2" type="ORF">H5410_037423</name>
</gene>
<sequence length="75" mass="8690">MVNKKVRCYIFWMIAGVMITDTSSASQSTQNEIAKFIPLLQFIWVPYSDDLINSLPLYCQVRHIYLMVDETKTLG</sequence>
<proteinExistence type="predicted"/>
<accession>A0A9J5Y8F6</accession>
<keyword evidence="1" id="KW-0732">Signal</keyword>
<dbReference type="OrthoDB" id="1433768at2759"/>
<dbReference type="AlphaFoldDB" id="A0A9J5Y8F6"/>
<dbReference type="EMBL" id="JACXVP010000007">
    <property type="protein sequence ID" value="KAG5596191.1"/>
    <property type="molecule type" value="Genomic_DNA"/>
</dbReference>
<keyword evidence="3" id="KW-1185">Reference proteome</keyword>
<feature type="chain" id="PRO_5039917084" evidence="1">
    <location>
        <begin position="26"/>
        <end position="75"/>
    </location>
</feature>
<name>A0A9J5Y8F6_SOLCO</name>